<dbReference type="VEuPathDB" id="VectorBase:BGLB030647"/>
<dbReference type="InterPro" id="IPR003131">
    <property type="entry name" value="T1-type_BTB"/>
</dbReference>
<reference evidence="2" key="1">
    <citation type="submission" date="2020-05" db="UniProtKB">
        <authorList>
            <consortium name="EnsemblMetazoa"/>
        </authorList>
    </citation>
    <scope>IDENTIFICATION</scope>
    <source>
        <strain evidence="2">BB02</strain>
    </source>
</reference>
<accession>A0A2C9LG62</accession>
<organism evidence="2 3">
    <name type="scientific">Biomphalaria glabrata</name>
    <name type="common">Bloodfluke planorb</name>
    <name type="synonym">Freshwater snail</name>
    <dbReference type="NCBI Taxonomy" id="6526"/>
    <lineage>
        <taxon>Eukaryota</taxon>
        <taxon>Metazoa</taxon>
        <taxon>Spiralia</taxon>
        <taxon>Lophotrochozoa</taxon>
        <taxon>Mollusca</taxon>
        <taxon>Gastropoda</taxon>
        <taxon>Heterobranchia</taxon>
        <taxon>Euthyneura</taxon>
        <taxon>Panpulmonata</taxon>
        <taxon>Hygrophila</taxon>
        <taxon>Lymnaeoidea</taxon>
        <taxon>Planorbidae</taxon>
        <taxon>Biomphalaria</taxon>
    </lineage>
</organism>
<dbReference type="KEGG" id="bgt:106065346"/>
<dbReference type="Pfam" id="PF02214">
    <property type="entry name" value="BTB_2"/>
    <property type="match status" value="1"/>
</dbReference>
<sequence>MSPTVYYYYSSTNVMSRGGGMGSDKVMKLNVGGTFYTTTKPTLLAVPGSVLYQIASGAVYCPRDDRGNLVIDRDGHCFRFVLNYLRTFKLIVPMGYRDLDILREEAAYYGLDKLVIAIESSIEMKKKRARCRRWNGAAKRLSASVGENLNNLPEDDGDDDFFEDSWIGGATSQAVL</sequence>
<evidence type="ECO:0000313" key="2">
    <source>
        <dbReference type="EnsemblMetazoa" id="BGLB030647-PB"/>
    </source>
</evidence>
<evidence type="ECO:0000259" key="1">
    <source>
        <dbReference type="SMART" id="SM00225"/>
    </source>
</evidence>
<dbReference type="SUPFAM" id="SSF54695">
    <property type="entry name" value="POZ domain"/>
    <property type="match status" value="1"/>
</dbReference>
<evidence type="ECO:0000313" key="3">
    <source>
        <dbReference type="Proteomes" id="UP000076420"/>
    </source>
</evidence>
<dbReference type="InterPro" id="IPR000210">
    <property type="entry name" value="BTB/POZ_dom"/>
</dbReference>
<dbReference type="GO" id="GO:0051260">
    <property type="term" value="P:protein homooligomerization"/>
    <property type="evidence" value="ECO:0007669"/>
    <property type="project" value="InterPro"/>
</dbReference>
<dbReference type="EnsemblMetazoa" id="BGLB030647-RA">
    <property type="protein sequence ID" value="BGLB030647-PA"/>
    <property type="gene ID" value="BGLB030647"/>
</dbReference>
<dbReference type="STRING" id="6526.A0A2C9LG62"/>
<dbReference type="PANTHER" id="PTHR14499">
    <property type="entry name" value="POTASSIUM CHANNEL TETRAMERIZATION DOMAIN-CONTAINING"/>
    <property type="match status" value="1"/>
</dbReference>
<dbReference type="OrthoDB" id="2414723at2759"/>
<dbReference type="VEuPathDB" id="VectorBase:BGLAX_034347"/>
<dbReference type="InterPro" id="IPR011333">
    <property type="entry name" value="SKP1/BTB/POZ_sf"/>
</dbReference>
<feature type="domain" description="BTB" evidence="1">
    <location>
        <begin position="25"/>
        <end position="126"/>
    </location>
</feature>
<gene>
    <name evidence="2" type="primary">106065346</name>
</gene>
<dbReference type="Gene3D" id="3.30.710.10">
    <property type="entry name" value="Potassium Channel Kv1.1, Chain A"/>
    <property type="match status" value="1"/>
</dbReference>
<dbReference type="RefSeq" id="XP_013079585.2">
    <property type="nucleotide sequence ID" value="XM_013224131.2"/>
</dbReference>
<dbReference type="EnsemblMetazoa" id="BGLB030647-RB">
    <property type="protein sequence ID" value="BGLB030647-PB"/>
    <property type="gene ID" value="BGLB030647"/>
</dbReference>
<dbReference type="AlphaFoldDB" id="A0A2C9LG62"/>
<dbReference type="SMART" id="SM00225">
    <property type="entry name" value="BTB"/>
    <property type="match status" value="1"/>
</dbReference>
<proteinExistence type="predicted"/>
<name>A0A2C9LG62_BIOGL</name>
<dbReference type="Proteomes" id="UP000076420">
    <property type="component" value="Unassembled WGS sequence"/>
</dbReference>
<dbReference type="PANTHER" id="PTHR14499:SF136">
    <property type="entry name" value="GH08630P"/>
    <property type="match status" value="1"/>
</dbReference>
<protein>
    <recommendedName>
        <fullName evidence="1">BTB domain-containing protein</fullName>
    </recommendedName>
</protein>